<dbReference type="PANTHER" id="PTHR23220:SF133">
    <property type="entry name" value="INTEGRIN ALPHA-PS2"/>
    <property type="match status" value="1"/>
</dbReference>
<evidence type="ECO:0000256" key="1">
    <source>
        <dbReference type="ARBA" id="ARBA00004479"/>
    </source>
</evidence>
<protein>
    <submittedName>
        <fullName evidence="8">Integrin alpha-2 domain-containing protein</fullName>
    </submittedName>
</protein>
<accession>A0A914VMF3</accession>
<dbReference type="GO" id="GO:0007160">
    <property type="term" value="P:cell-matrix adhesion"/>
    <property type="evidence" value="ECO:0007669"/>
    <property type="project" value="TreeGrafter"/>
</dbReference>
<evidence type="ECO:0000256" key="5">
    <source>
        <dbReference type="SAM" id="Phobius"/>
    </source>
</evidence>
<dbReference type="Gene3D" id="2.60.40.1530">
    <property type="entry name" value="ntegrin, alpha v. Chain A, domain 4"/>
    <property type="match status" value="1"/>
</dbReference>
<dbReference type="GO" id="GO:0007229">
    <property type="term" value="P:integrin-mediated signaling pathway"/>
    <property type="evidence" value="ECO:0007669"/>
    <property type="project" value="UniProtKB-KW"/>
</dbReference>
<keyword evidence="3 5" id="KW-0472">Membrane</keyword>
<evidence type="ECO:0000256" key="2">
    <source>
        <dbReference type="ARBA" id="ARBA00023037"/>
    </source>
</evidence>
<dbReference type="InterPro" id="IPR018184">
    <property type="entry name" value="Integrin_alpha_C_CS"/>
</dbReference>
<evidence type="ECO:0000259" key="6">
    <source>
        <dbReference type="Pfam" id="PF20806"/>
    </source>
</evidence>
<keyword evidence="4" id="KW-0325">Glycoprotein</keyword>
<comment type="subcellular location">
    <subcellularLocation>
        <location evidence="1">Membrane</location>
        <topology evidence="1">Single-pass type I membrane protein</topology>
    </subcellularLocation>
</comment>
<dbReference type="InterPro" id="IPR032695">
    <property type="entry name" value="Integrin_dom_sf"/>
</dbReference>
<organism evidence="7 8">
    <name type="scientific">Plectus sambesii</name>
    <dbReference type="NCBI Taxonomy" id="2011161"/>
    <lineage>
        <taxon>Eukaryota</taxon>
        <taxon>Metazoa</taxon>
        <taxon>Ecdysozoa</taxon>
        <taxon>Nematoda</taxon>
        <taxon>Chromadorea</taxon>
        <taxon>Plectida</taxon>
        <taxon>Plectina</taxon>
        <taxon>Plectoidea</taxon>
        <taxon>Plectidae</taxon>
        <taxon>Plectus</taxon>
    </lineage>
</organism>
<evidence type="ECO:0000313" key="8">
    <source>
        <dbReference type="WBParaSite" id="PSAMB.scaffold21size117079.g502.t1"/>
    </source>
</evidence>
<dbReference type="SUPFAM" id="SSF69179">
    <property type="entry name" value="Integrin domains"/>
    <property type="match status" value="1"/>
</dbReference>
<dbReference type="WBParaSite" id="PSAMB.scaffold21size117079.g502.t1">
    <property type="protein sequence ID" value="PSAMB.scaffold21size117079.g502.t1"/>
    <property type="gene ID" value="PSAMB.scaffold21size117079.g502"/>
</dbReference>
<keyword evidence="5" id="KW-1133">Transmembrane helix</keyword>
<evidence type="ECO:0000313" key="7">
    <source>
        <dbReference type="Proteomes" id="UP000887566"/>
    </source>
</evidence>
<dbReference type="PANTHER" id="PTHR23220">
    <property type="entry name" value="INTEGRIN ALPHA"/>
    <property type="match status" value="1"/>
</dbReference>
<evidence type="ECO:0000256" key="3">
    <source>
        <dbReference type="ARBA" id="ARBA00023136"/>
    </source>
</evidence>
<reference evidence="8" key="1">
    <citation type="submission" date="2022-11" db="UniProtKB">
        <authorList>
            <consortium name="WormBaseParasite"/>
        </authorList>
    </citation>
    <scope>IDENTIFICATION</scope>
</reference>
<dbReference type="Pfam" id="PF00357">
    <property type="entry name" value="Integrin_alpha"/>
    <property type="match status" value="1"/>
</dbReference>
<dbReference type="GO" id="GO:0033627">
    <property type="term" value="P:cell adhesion mediated by integrin"/>
    <property type="evidence" value="ECO:0007669"/>
    <property type="project" value="TreeGrafter"/>
</dbReference>
<name>A0A914VMF3_9BILA</name>
<feature type="transmembrane region" description="Helical" evidence="5">
    <location>
        <begin position="288"/>
        <end position="310"/>
    </location>
</feature>
<sequence>MHANSTNSEDSKTLRNNEVELSIPLEIKTQLSLTGRSTPEQVDYSVKNRSAGEASIFDSEIGPLVSHMYQVTNRGPSALNGATLDIFWPSFTDNGANLLYLIDNPYVSDTRKVKCRVKQNKNINPGSLTIANEHVPAVSSQSLFKRLRRSAEDELDRQAKPLSGGDQTRNEFKNAVKQVKAAGKAIEYTGSLSRATVNCDNADCTHIECEIKELKEDEYVLVEVIGRLWVNTLIDKAYFDADISSLAIAKVSSVPFAPKDFDPPSQMAIVTTNVNPTGDIEGPRSVPWWLWLLAILIGIAILLLLILCLWKCGFFKRNRPPAESARLNKGGGEAVTEHFAYSGVNTGYAPPSVYSPDRHGARL</sequence>
<evidence type="ECO:0000256" key="4">
    <source>
        <dbReference type="ARBA" id="ARBA00023180"/>
    </source>
</evidence>
<dbReference type="AlphaFoldDB" id="A0A914VMF3"/>
<dbReference type="GO" id="GO:0005178">
    <property type="term" value="F:integrin binding"/>
    <property type="evidence" value="ECO:0007669"/>
    <property type="project" value="TreeGrafter"/>
</dbReference>
<dbReference type="Gene3D" id="1.20.5.930">
    <property type="entry name" value="Bicelle-embedded integrin alpha(iib) transmembrane segment"/>
    <property type="match status" value="1"/>
</dbReference>
<dbReference type="InterPro" id="IPR048286">
    <property type="entry name" value="Integrin_alpha_Ig-like_3"/>
</dbReference>
<keyword evidence="7" id="KW-1185">Reference proteome</keyword>
<keyword evidence="5" id="KW-0812">Transmembrane</keyword>
<dbReference type="Pfam" id="PF20806">
    <property type="entry name" value="Integrin_A_Ig_3"/>
    <property type="match status" value="1"/>
</dbReference>
<keyword evidence="2" id="KW-0401">Integrin</keyword>
<feature type="domain" description="Integrin alpha third immunoglobulin-like" evidence="6">
    <location>
        <begin position="31"/>
        <end position="276"/>
    </location>
</feature>
<dbReference type="GO" id="GO:0009897">
    <property type="term" value="C:external side of plasma membrane"/>
    <property type="evidence" value="ECO:0007669"/>
    <property type="project" value="TreeGrafter"/>
</dbReference>
<dbReference type="GO" id="GO:0098609">
    <property type="term" value="P:cell-cell adhesion"/>
    <property type="evidence" value="ECO:0007669"/>
    <property type="project" value="TreeGrafter"/>
</dbReference>
<dbReference type="Proteomes" id="UP000887566">
    <property type="component" value="Unplaced"/>
</dbReference>
<proteinExistence type="predicted"/>
<dbReference type="GO" id="GO:0008305">
    <property type="term" value="C:integrin complex"/>
    <property type="evidence" value="ECO:0007669"/>
    <property type="project" value="TreeGrafter"/>
</dbReference>
<dbReference type="PROSITE" id="PS00242">
    <property type="entry name" value="INTEGRIN_ALPHA"/>
    <property type="match status" value="1"/>
</dbReference>